<sequence>MTLDAETTARVTLETAAGVAILTLNSPASRNALSLAMIDALSGRLDALAGSNDVRVVVLQAEGPAFCAGHDLKELTAHRNDPDRGRAFFDKTMRACSALMQKIVTLPQPVVAAVDEMATAAGCQLVASCDLAVAGPRARFCTPGVNIGLFCSTPAVALSRNVAPKQAMEMLLTGVPINAEEALRIGLVNRMSADGARTGALALARLVAQKSPQAIRFGKRAFYAQSEKPLSDAYELASAVMVENMLAEDAKEGVAAFLEKRAPAWAEK</sequence>
<dbReference type="InterPro" id="IPR029045">
    <property type="entry name" value="ClpP/crotonase-like_dom_sf"/>
</dbReference>
<gene>
    <name evidence="7" type="ORF">EHO51_09935</name>
</gene>
<evidence type="ECO:0000256" key="5">
    <source>
        <dbReference type="ARBA" id="ARBA00037410"/>
    </source>
</evidence>
<dbReference type="GO" id="GO:0006631">
    <property type="term" value="P:fatty acid metabolic process"/>
    <property type="evidence" value="ECO:0007669"/>
    <property type="project" value="UniProtKB-KW"/>
</dbReference>
<dbReference type="PANTHER" id="PTHR43602">
    <property type="match status" value="1"/>
</dbReference>
<evidence type="ECO:0000256" key="4">
    <source>
        <dbReference type="ARBA" id="ARBA00023098"/>
    </source>
</evidence>
<evidence type="ECO:0000256" key="1">
    <source>
        <dbReference type="ARBA" id="ARBA00005254"/>
    </source>
</evidence>
<proteinExistence type="inferred from homology"/>
<dbReference type="Gene3D" id="1.10.12.10">
    <property type="entry name" value="Lyase 2-enoyl-coa Hydratase, Chain A, domain 2"/>
    <property type="match status" value="1"/>
</dbReference>
<keyword evidence="2" id="KW-0276">Fatty acid metabolism</keyword>
<accession>A0A3G8M616</accession>
<dbReference type="PANTHER" id="PTHR43602:SF1">
    <property type="entry name" value="ENOYL-COA HYDRATASE DOMAIN-CONTAINING PROTEIN 3, MITOCHONDRIAL"/>
    <property type="match status" value="1"/>
</dbReference>
<protein>
    <recommendedName>
        <fullName evidence="6">Enoyl-CoA hydratase domain-containing protein 3, mitochondrial</fullName>
    </recommendedName>
</protein>
<evidence type="ECO:0000313" key="7">
    <source>
        <dbReference type="EMBL" id="AZG77024.1"/>
    </source>
</evidence>
<evidence type="ECO:0000256" key="2">
    <source>
        <dbReference type="ARBA" id="ARBA00022832"/>
    </source>
</evidence>
<dbReference type="Gene3D" id="3.90.226.10">
    <property type="entry name" value="2-enoyl-CoA Hydratase, Chain A, domain 1"/>
    <property type="match status" value="1"/>
</dbReference>
<evidence type="ECO:0000256" key="6">
    <source>
        <dbReference type="ARBA" id="ARBA00040545"/>
    </source>
</evidence>
<reference evidence="7 8" key="1">
    <citation type="submission" date="2018-11" db="EMBL/GenBank/DDBJ databases">
        <title>Genome squencing of methanotrophic bacteria isolated from alkaline groundwater in Korea.</title>
        <authorList>
            <person name="Nguyen L.N."/>
        </authorList>
    </citation>
    <scope>NUCLEOTIDE SEQUENCE [LARGE SCALE GENOMIC DNA]</scope>
    <source>
        <strain evidence="7 8">GW6</strain>
    </source>
</reference>
<keyword evidence="7" id="KW-0456">Lyase</keyword>
<dbReference type="Proteomes" id="UP000273982">
    <property type="component" value="Chromosome"/>
</dbReference>
<dbReference type="CDD" id="cd06558">
    <property type="entry name" value="crotonase-like"/>
    <property type="match status" value="1"/>
</dbReference>
<comment type="function">
    <text evidence="5">May play a role in fatty acid biosynthesis and insulin sensitivity.</text>
</comment>
<dbReference type="SUPFAM" id="SSF52096">
    <property type="entry name" value="ClpP/crotonase"/>
    <property type="match status" value="1"/>
</dbReference>
<organism evidence="7 8">
    <name type="scientific">Methylocystis rosea</name>
    <dbReference type="NCBI Taxonomy" id="173366"/>
    <lineage>
        <taxon>Bacteria</taxon>
        <taxon>Pseudomonadati</taxon>
        <taxon>Pseudomonadota</taxon>
        <taxon>Alphaproteobacteria</taxon>
        <taxon>Hyphomicrobiales</taxon>
        <taxon>Methylocystaceae</taxon>
        <taxon>Methylocystis</taxon>
    </lineage>
</organism>
<dbReference type="InterPro" id="IPR052377">
    <property type="entry name" value="Mitochondrial_ECH-domain"/>
</dbReference>
<evidence type="ECO:0000256" key="3">
    <source>
        <dbReference type="ARBA" id="ARBA00022946"/>
    </source>
</evidence>
<dbReference type="EMBL" id="CP034086">
    <property type="protein sequence ID" value="AZG77024.1"/>
    <property type="molecule type" value="Genomic_DNA"/>
</dbReference>
<dbReference type="InterPro" id="IPR001753">
    <property type="entry name" value="Enoyl-CoA_hydra/iso"/>
</dbReference>
<name>A0A3G8M616_9HYPH</name>
<keyword evidence="3" id="KW-0809">Transit peptide</keyword>
<dbReference type="NCBIfam" id="NF006008">
    <property type="entry name" value="PRK08139.1"/>
    <property type="match status" value="1"/>
</dbReference>
<dbReference type="InterPro" id="IPR014748">
    <property type="entry name" value="Enoyl-CoA_hydra_C"/>
</dbReference>
<dbReference type="GO" id="GO:0016836">
    <property type="term" value="F:hydro-lyase activity"/>
    <property type="evidence" value="ECO:0007669"/>
    <property type="project" value="TreeGrafter"/>
</dbReference>
<keyword evidence="4" id="KW-0443">Lipid metabolism</keyword>
<dbReference type="AlphaFoldDB" id="A0A3G8M616"/>
<dbReference type="RefSeq" id="WP_124738754.1">
    <property type="nucleotide sequence ID" value="NZ_CP034086.1"/>
</dbReference>
<evidence type="ECO:0000313" key="8">
    <source>
        <dbReference type="Proteomes" id="UP000273982"/>
    </source>
</evidence>
<comment type="similarity">
    <text evidence="1">Belongs to the enoyl-CoA hydratase/isomerase family.</text>
</comment>
<dbReference type="KEGG" id="mros:EHO51_09935"/>
<dbReference type="Pfam" id="PF00378">
    <property type="entry name" value="ECH_1"/>
    <property type="match status" value="1"/>
</dbReference>